<reference evidence="2" key="2">
    <citation type="submission" date="2019-10" db="EMBL/GenBank/DDBJ databases">
        <title>A de novo genome assembly of a pear dwarfing rootstock.</title>
        <authorList>
            <person name="Wang F."/>
            <person name="Wang J."/>
            <person name="Li S."/>
            <person name="Zhang Y."/>
            <person name="Fang M."/>
            <person name="Ma L."/>
            <person name="Zhao Y."/>
            <person name="Jiang S."/>
        </authorList>
    </citation>
    <scope>NUCLEOTIDE SEQUENCE [LARGE SCALE GENOMIC DNA]</scope>
</reference>
<dbReference type="EMBL" id="SMOL01000120">
    <property type="protein sequence ID" value="KAB2632686.1"/>
    <property type="molecule type" value="Genomic_DNA"/>
</dbReference>
<sequence length="71" mass="7801">MDNVDVEAGAEDEFDGQRGCKYRSVVNDDCAVLEISPMDPSSSSSTSLPIHQALLKYVHSLYLRLRELNGG</sequence>
<protein>
    <submittedName>
        <fullName evidence="1">Cation-chloride cotransporter 1-like</fullName>
    </submittedName>
</protein>
<name>A0A5N5HXP5_9ROSA</name>
<accession>A0A5N5HXP5</accession>
<organism evidence="1 2">
    <name type="scientific">Pyrus ussuriensis x Pyrus communis</name>
    <dbReference type="NCBI Taxonomy" id="2448454"/>
    <lineage>
        <taxon>Eukaryota</taxon>
        <taxon>Viridiplantae</taxon>
        <taxon>Streptophyta</taxon>
        <taxon>Embryophyta</taxon>
        <taxon>Tracheophyta</taxon>
        <taxon>Spermatophyta</taxon>
        <taxon>Magnoliopsida</taxon>
        <taxon>eudicotyledons</taxon>
        <taxon>Gunneridae</taxon>
        <taxon>Pentapetalae</taxon>
        <taxon>rosids</taxon>
        <taxon>fabids</taxon>
        <taxon>Rosales</taxon>
        <taxon>Rosaceae</taxon>
        <taxon>Amygdaloideae</taxon>
        <taxon>Maleae</taxon>
        <taxon>Pyrus</taxon>
    </lineage>
</organism>
<proteinExistence type="predicted"/>
<evidence type="ECO:0000313" key="1">
    <source>
        <dbReference type="EMBL" id="KAB2632686.1"/>
    </source>
</evidence>
<dbReference type="AlphaFoldDB" id="A0A5N5HXP5"/>
<reference evidence="1 2" key="1">
    <citation type="submission" date="2019-09" db="EMBL/GenBank/DDBJ databases">
        <authorList>
            <person name="Ou C."/>
        </authorList>
    </citation>
    <scope>NUCLEOTIDE SEQUENCE [LARGE SCALE GENOMIC DNA]</scope>
    <source>
        <strain evidence="1">S2</strain>
        <tissue evidence="1">Leaf</tissue>
    </source>
</reference>
<dbReference type="Proteomes" id="UP000327157">
    <property type="component" value="Chromosome 6"/>
</dbReference>
<reference evidence="1 2" key="3">
    <citation type="submission" date="2019-11" db="EMBL/GenBank/DDBJ databases">
        <title>A de novo genome assembly of a pear dwarfing rootstock.</title>
        <authorList>
            <person name="Wang F."/>
            <person name="Wang J."/>
            <person name="Li S."/>
            <person name="Zhang Y."/>
            <person name="Fang M."/>
            <person name="Ma L."/>
            <person name="Zhao Y."/>
            <person name="Jiang S."/>
        </authorList>
    </citation>
    <scope>NUCLEOTIDE SEQUENCE [LARGE SCALE GENOMIC DNA]</scope>
    <source>
        <strain evidence="1">S2</strain>
        <tissue evidence="1">Leaf</tissue>
    </source>
</reference>
<evidence type="ECO:0000313" key="2">
    <source>
        <dbReference type="Proteomes" id="UP000327157"/>
    </source>
</evidence>
<keyword evidence="2" id="KW-1185">Reference proteome</keyword>
<gene>
    <name evidence="1" type="ORF">D8674_028933</name>
</gene>
<comment type="caution">
    <text evidence="1">The sequence shown here is derived from an EMBL/GenBank/DDBJ whole genome shotgun (WGS) entry which is preliminary data.</text>
</comment>